<evidence type="ECO:0000313" key="3">
    <source>
        <dbReference type="EMBL" id="KRM45811.1"/>
    </source>
</evidence>
<organism evidence="3 4">
    <name type="scientific">Lentilactobacillus parabuchneri DSM 5707 = NBRC 107865</name>
    <dbReference type="NCBI Taxonomy" id="1423784"/>
    <lineage>
        <taxon>Bacteria</taxon>
        <taxon>Bacillati</taxon>
        <taxon>Bacillota</taxon>
        <taxon>Bacilli</taxon>
        <taxon>Lactobacillales</taxon>
        <taxon>Lactobacillaceae</taxon>
        <taxon>Lentilactobacillus</taxon>
    </lineage>
</organism>
<accession>A0A0R1Z483</accession>
<dbReference type="InterPro" id="IPR003477">
    <property type="entry name" value="PemK-like"/>
</dbReference>
<keyword evidence="2" id="KW-1277">Toxin-antitoxin system</keyword>
<evidence type="ECO:0000256" key="2">
    <source>
        <dbReference type="ARBA" id="ARBA00022649"/>
    </source>
</evidence>
<dbReference type="GO" id="GO:0003677">
    <property type="term" value="F:DNA binding"/>
    <property type="evidence" value="ECO:0007669"/>
    <property type="project" value="InterPro"/>
</dbReference>
<protein>
    <submittedName>
        <fullName evidence="3">PemK family protein</fullName>
    </submittedName>
</protein>
<dbReference type="Pfam" id="PF02452">
    <property type="entry name" value="PemK_toxin"/>
    <property type="match status" value="1"/>
</dbReference>
<evidence type="ECO:0000313" key="4">
    <source>
        <dbReference type="Proteomes" id="UP000051957"/>
    </source>
</evidence>
<dbReference type="SUPFAM" id="SSF50118">
    <property type="entry name" value="Cell growth inhibitor/plasmid maintenance toxic component"/>
    <property type="match status" value="1"/>
</dbReference>
<proteinExistence type="inferred from homology"/>
<comment type="caution">
    <text evidence="3">The sequence shown here is derived from an EMBL/GenBank/DDBJ whole genome shotgun (WGS) entry which is preliminary data.</text>
</comment>
<comment type="similarity">
    <text evidence="1">Belongs to the PemK/MazF family.</text>
</comment>
<dbReference type="InterPro" id="IPR011067">
    <property type="entry name" value="Plasmid_toxin/cell-grow_inhib"/>
</dbReference>
<gene>
    <name evidence="3" type="ORF">FC51_GL000724</name>
</gene>
<dbReference type="GO" id="GO:0006402">
    <property type="term" value="P:mRNA catabolic process"/>
    <property type="evidence" value="ECO:0007669"/>
    <property type="project" value="TreeGrafter"/>
</dbReference>
<dbReference type="GO" id="GO:0004521">
    <property type="term" value="F:RNA endonuclease activity"/>
    <property type="evidence" value="ECO:0007669"/>
    <property type="project" value="TreeGrafter"/>
</dbReference>
<dbReference type="EMBL" id="AZGK01000013">
    <property type="protein sequence ID" value="KRM45811.1"/>
    <property type="molecule type" value="Genomic_DNA"/>
</dbReference>
<sequence>MELHQGNILFINLNPAKGTETKKERPCMVVSNDEYNRHLNTVLAIPISSSDKYQAQERFVQSPFFQRIDLESVHGTALFQHVWAIDPEKRSNGEIVGQAPAGIIKTISGVLKEFF</sequence>
<dbReference type="Proteomes" id="UP000051957">
    <property type="component" value="Unassembled WGS sequence"/>
</dbReference>
<dbReference type="GeneID" id="69802518"/>
<dbReference type="PANTHER" id="PTHR33988">
    <property type="entry name" value="ENDORIBONUCLEASE MAZF-RELATED"/>
    <property type="match status" value="1"/>
</dbReference>
<dbReference type="GO" id="GO:0016075">
    <property type="term" value="P:rRNA catabolic process"/>
    <property type="evidence" value="ECO:0007669"/>
    <property type="project" value="TreeGrafter"/>
</dbReference>
<dbReference type="RefSeq" id="WP_057910196.1">
    <property type="nucleotide sequence ID" value="NZ_AZGK01000013.1"/>
</dbReference>
<name>A0A0R1Z483_9LACO</name>
<dbReference type="PATRIC" id="fig|1423784.4.peg.728"/>
<reference evidence="3 4" key="1">
    <citation type="journal article" date="2015" name="Genome Announc.">
        <title>Expanding the biotechnology potential of lactobacilli through comparative genomics of 213 strains and associated genera.</title>
        <authorList>
            <person name="Sun Z."/>
            <person name="Harris H.M."/>
            <person name="McCann A."/>
            <person name="Guo C."/>
            <person name="Argimon S."/>
            <person name="Zhang W."/>
            <person name="Yang X."/>
            <person name="Jeffery I.B."/>
            <person name="Cooney J.C."/>
            <person name="Kagawa T.F."/>
            <person name="Liu W."/>
            <person name="Song Y."/>
            <person name="Salvetti E."/>
            <person name="Wrobel A."/>
            <person name="Rasinkangas P."/>
            <person name="Parkhill J."/>
            <person name="Rea M.C."/>
            <person name="O'Sullivan O."/>
            <person name="Ritari J."/>
            <person name="Douillard F.P."/>
            <person name="Paul Ross R."/>
            <person name="Yang R."/>
            <person name="Briner A.E."/>
            <person name="Felis G.E."/>
            <person name="de Vos W.M."/>
            <person name="Barrangou R."/>
            <person name="Klaenhammer T.R."/>
            <person name="Caufield P.W."/>
            <person name="Cui Y."/>
            <person name="Zhang H."/>
            <person name="O'Toole P.W."/>
        </authorList>
    </citation>
    <scope>NUCLEOTIDE SEQUENCE [LARGE SCALE GENOMIC DNA]</scope>
    <source>
        <strain evidence="3 4">DSM 5707</strain>
    </source>
</reference>
<evidence type="ECO:0000256" key="1">
    <source>
        <dbReference type="ARBA" id="ARBA00007521"/>
    </source>
</evidence>
<dbReference type="AlphaFoldDB" id="A0A0R1Z483"/>
<dbReference type="Gene3D" id="2.30.30.110">
    <property type="match status" value="1"/>
</dbReference>